<proteinExistence type="inferred from homology"/>
<comment type="cofactor">
    <cofactor evidence="11">
        <name>Mg(2+)</name>
        <dbReference type="ChEBI" id="CHEBI:18420"/>
    </cofactor>
    <cofactor evidence="11">
        <name>Mn(2+)</name>
        <dbReference type="ChEBI" id="CHEBI:29035"/>
    </cofactor>
</comment>
<keyword evidence="7 11" id="KW-0479">Metal-binding</keyword>
<keyword evidence="10 11" id="KW-0464">Manganese</keyword>
<feature type="active site" evidence="11">
    <location>
        <position position="100"/>
    </location>
</feature>
<accession>A0A484F6L1</accession>
<dbReference type="CDD" id="cd04860">
    <property type="entry name" value="AE_Prim_S"/>
    <property type="match status" value="1"/>
</dbReference>
<evidence type="ECO:0000256" key="10">
    <source>
        <dbReference type="ARBA" id="ARBA00023211"/>
    </source>
</evidence>
<dbReference type="HAMAP" id="MF_00700">
    <property type="entry name" value="DNA_primase_sml_arc"/>
    <property type="match status" value="1"/>
</dbReference>
<dbReference type="GO" id="GO:0046872">
    <property type="term" value="F:metal ion binding"/>
    <property type="evidence" value="ECO:0007669"/>
    <property type="project" value="UniProtKB-KW"/>
</dbReference>
<evidence type="ECO:0000256" key="7">
    <source>
        <dbReference type="ARBA" id="ARBA00022723"/>
    </source>
</evidence>
<dbReference type="GO" id="GO:1990077">
    <property type="term" value="C:primosome complex"/>
    <property type="evidence" value="ECO:0007669"/>
    <property type="project" value="UniProtKB-KW"/>
</dbReference>
<evidence type="ECO:0000256" key="9">
    <source>
        <dbReference type="ARBA" id="ARBA00023163"/>
    </source>
</evidence>
<dbReference type="EC" id="2.7.7.-" evidence="11"/>
<evidence type="ECO:0000256" key="6">
    <source>
        <dbReference type="ARBA" id="ARBA00022705"/>
    </source>
</evidence>
<dbReference type="NCBIfam" id="TIGR00335">
    <property type="entry name" value="primase_sml"/>
    <property type="match status" value="1"/>
</dbReference>
<gene>
    <name evidence="11" type="primary">priS</name>
    <name evidence="14" type="ORF">C7391_0830</name>
</gene>
<keyword evidence="5 11" id="KW-0548">Nucleotidyltransferase</keyword>
<comment type="similarity">
    <text evidence="1 11 12">Belongs to the eukaryotic-type primase small subunit family.</text>
</comment>
<evidence type="ECO:0000313" key="14">
    <source>
        <dbReference type="EMBL" id="TDQ69498.1"/>
    </source>
</evidence>
<dbReference type="AlphaFoldDB" id="A0A484F6L1"/>
<keyword evidence="4 11" id="KW-0808">Transferase</keyword>
<evidence type="ECO:0000256" key="11">
    <source>
        <dbReference type="HAMAP-Rule" id="MF_00700"/>
    </source>
</evidence>
<dbReference type="OrthoDB" id="31125at2157"/>
<dbReference type="RefSeq" id="WP_133517289.1">
    <property type="nucleotide sequence ID" value="NZ_JAHDUW010000002.1"/>
</dbReference>
<dbReference type="InterPro" id="IPR014052">
    <property type="entry name" value="DNA_primase_ssu_euk/arc"/>
</dbReference>
<evidence type="ECO:0000256" key="8">
    <source>
        <dbReference type="ARBA" id="ARBA00022842"/>
    </source>
</evidence>
<evidence type="ECO:0000256" key="12">
    <source>
        <dbReference type="RuleBase" id="RU003514"/>
    </source>
</evidence>
<dbReference type="InterPro" id="IPR023639">
    <property type="entry name" value="DNA_primase_ssu_PriS"/>
</dbReference>
<dbReference type="SUPFAM" id="SSF56747">
    <property type="entry name" value="Prim-pol domain"/>
    <property type="match status" value="1"/>
</dbReference>
<organism evidence="14 15">
    <name type="scientific">Methanimicrococcus blatticola</name>
    <dbReference type="NCBI Taxonomy" id="91560"/>
    <lineage>
        <taxon>Archaea</taxon>
        <taxon>Methanobacteriati</taxon>
        <taxon>Methanobacteriota</taxon>
        <taxon>Stenosarchaea group</taxon>
        <taxon>Methanomicrobia</taxon>
        <taxon>Methanosarcinales</taxon>
        <taxon>Methanosarcinaceae</taxon>
        <taxon>Methanimicrococcus</taxon>
    </lineage>
</organism>
<evidence type="ECO:0000256" key="13">
    <source>
        <dbReference type="RuleBase" id="RU004224"/>
    </source>
</evidence>
<evidence type="ECO:0000256" key="3">
    <source>
        <dbReference type="ARBA" id="ARBA00022515"/>
    </source>
</evidence>
<comment type="caution">
    <text evidence="14">The sequence shown here is derived from an EMBL/GenBank/DDBJ whole genome shotgun (WGS) entry which is preliminary data.</text>
</comment>
<evidence type="ECO:0000256" key="4">
    <source>
        <dbReference type="ARBA" id="ARBA00022679"/>
    </source>
</evidence>
<comment type="function">
    <text evidence="11">Catalytic subunit of DNA primase, an RNA polymerase that catalyzes the synthesis of short RNA molecules used as primers for DNA polymerase during DNA replication. The small subunit contains the primase catalytic core and has DNA synthesis activity on its own. Binding to the large subunit stabilizes and modulates the activity, increasing the rate of DNA synthesis while decreasing the length of the DNA fragments, and conferring RNA synthesis capability. The DNA polymerase activity may enable DNA primase to also catalyze primer extension after primer synthesis. May also play a role in DNA repair.</text>
</comment>
<keyword evidence="2 11" id="KW-0240">DNA-directed RNA polymerase</keyword>
<sequence>MDELTKRFLKAKFQAHYKNLNLQLPPSFTSREWGFISFDPMPDVIMKRHKYFGSFNEVSEYLIGMAPAHVYYSVAYYDMPGAPRMDQKGWKGADLIFDLDADHLPGAKMTYSDMLDHVKAESLKLADFLTDDFGFSEDNIELVFSGGRGYHFHVYDDKISQLDSAERREIVNYISGRDLDFKFFFKEVAMVGDTGSGSKEFMGKRGKIPTKWVLEGYENGWGKRIAGYVVDYLKTEAEKGKDNPKEMFKDLKENKIAGDATLKKLAGFASDESLLSEITDKGRLDFPVKDFKGIIEYIIQKTVAEFGVDAGASVDEPVTGDIKRLIRFPGSLHGGSGFEVQTLKFDQLPDYNPLTNSLAFDDKPTKVRIQRPFSFLLNGQEFSVVEGKEELPEYAAVYLMCRGVANYGY</sequence>
<keyword evidence="6 11" id="KW-0235">DNA replication</keyword>
<evidence type="ECO:0000256" key="5">
    <source>
        <dbReference type="ARBA" id="ARBA00022695"/>
    </source>
</evidence>
<comment type="subunit">
    <text evidence="11">Heterodimer of a small subunit (PriS) and a large subunit (PriL).</text>
</comment>
<evidence type="ECO:0000313" key="15">
    <source>
        <dbReference type="Proteomes" id="UP000294855"/>
    </source>
</evidence>
<dbReference type="Gene3D" id="3.90.920.10">
    <property type="entry name" value="DNA primase, PRIM domain"/>
    <property type="match status" value="1"/>
</dbReference>
<dbReference type="Pfam" id="PF01896">
    <property type="entry name" value="DNA_primase_S"/>
    <property type="match status" value="1"/>
</dbReference>
<dbReference type="GO" id="GO:0003899">
    <property type="term" value="F:DNA-directed RNA polymerase activity"/>
    <property type="evidence" value="ECO:0007669"/>
    <property type="project" value="UniProtKB-UniRule"/>
</dbReference>
<keyword evidence="9 11" id="KW-0804">Transcription</keyword>
<name>A0A484F6L1_9EURY</name>
<reference evidence="14 15" key="1">
    <citation type="submission" date="2019-03" db="EMBL/GenBank/DDBJ databases">
        <title>Genomic Encyclopedia of Type Strains, Phase IV (KMG-IV): sequencing the most valuable type-strain genomes for metagenomic binning, comparative biology and taxonomic classification.</title>
        <authorList>
            <person name="Goeker M."/>
        </authorList>
    </citation>
    <scope>NUCLEOTIDE SEQUENCE [LARGE SCALE GENOMIC DNA]</scope>
    <source>
        <strain evidence="14 15">DSM 13328</strain>
    </source>
</reference>
<feature type="active site" evidence="11">
    <location>
        <position position="315"/>
    </location>
</feature>
<protein>
    <recommendedName>
        <fullName evidence="11">DNA primase small subunit PriS</fullName>
        <ecNumber evidence="11">2.7.7.-</ecNumber>
    </recommendedName>
</protein>
<keyword evidence="15" id="KW-1185">Reference proteome</keyword>
<dbReference type="GO" id="GO:0006269">
    <property type="term" value="P:DNA replication, synthesis of primer"/>
    <property type="evidence" value="ECO:0007669"/>
    <property type="project" value="UniProtKB-UniRule"/>
</dbReference>
<dbReference type="EMBL" id="SNYS01000007">
    <property type="protein sequence ID" value="TDQ69498.1"/>
    <property type="molecule type" value="Genomic_DNA"/>
</dbReference>
<dbReference type="GO" id="GO:0000428">
    <property type="term" value="C:DNA-directed RNA polymerase complex"/>
    <property type="evidence" value="ECO:0007669"/>
    <property type="project" value="UniProtKB-KW"/>
</dbReference>
<dbReference type="Proteomes" id="UP000294855">
    <property type="component" value="Unassembled WGS sequence"/>
</dbReference>
<keyword evidence="8 11" id="KW-0460">Magnesium</keyword>
<evidence type="ECO:0000256" key="1">
    <source>
        <dbReference type="ARBA" id="ARBA00009762"/>
    </source>
</evidence>
<keyword evidence="3 11" id="KW-0639">Primosome</keyword>
<comment type="function">
    <text evidence="13">RNA polymerase that catalyzes the synthesis of short RNA molecules used as primers for DNA polymerase during DNA replication.</text>
</comment>
<dbReference type="InterPro" id="IPR002755">
    <property type="entry name" value="DNA_primase_S"/>
</dbReference>
<evidence type="ECO:0000256" key="2">
    <source>
        <dbReference type="ARBA" id="ARBA00022478"/>
    </source>
</evidence>
<feature type="active site" evidence="11">
    <location>
        <position position="98"/>
    </location>
</feature>
<dbReference type="PANTHER" id="PTHR10536">
    <property type="entry name" value="DNA PRIMASE SMALL SUBUNIT"/>
    <property type="match status" value="1"/>
</dbReference>